<protein>
    <submittedName>
        <fullName evidence="3">Uncharacterized protein</fullName>
    </submittedName>
</protein>
<evidence type="ECO:0000256" key="1">
    <source>
        <dbReference type="SAM" id="Coils"/>
    </source>
</evidence>
<sequence>MEESATTTVIQGTLITSGVSAFISGLYGISTRNPRYGFIAAAAAINSGVTAVTFFGIREYLISPLLVSTLPWPQYVRRRRELGINDASDDSSSALGPPTWSDLRQHKTLDTGISGVLAGGALRGWKSGPRAIVPGALTIGAVCTLLQLAYNEIGITRLRYVSGLNGTLSVPKSSSPPSKSLSQRFLGLLGLQAVTDEEYLAKMKTTRDSHVKRIAELERQIQQEQVKDSEENKSS</sequence>
<feature type="transmembrane region" description="Helical" evidence="2">
    <location>
        <begin position="131"/>
        <end position="150"/>
    </location>
</feature>
<comment type="caution">
    <text evidence="3">The sequence shown here is derived from an EMBL/GenBank/DDBJ whole genome shotgun (WGS) entry which is preliminary data.</text>
</comment>
<feature type="transmembrane region" description="Helical" evidence="2">
    <location>
        <begin position="36"/>
        <end position="57"/>
    </location>
</feature>
<dbReference type="PANTHER" id="PTHR41390">
    <property type="entry name" value="CHROMOSOME 7, WHOLE GENOME SHOTGUN SEQUENCE"/>
    <property type="match status" value="1"/>
</dbReference>
<feature type="coiled-coil region" evidence="1">
    <location>
        <begin position="200"/>
        <end position="234"/>
    </location>
</feature>
<gene>
    <name evidence="3" type="ORF">Hypma_010602</name>
</gene>
<feature type="transmembrane region" description="Helical" evidence="2">
    <location>
        <begin position="12"/>
        <end position="29"/>
    </location>
</feature>
<dbReference type="Proteomes" id="UP000076154">
    <property type="component" value="Unassembled WGS sequence"/>
</dbReference>
<keyword evidence="2" id="KW-0812">Transmembrane</keyword>
<keyword evidence="1" id="KW-0175">Coiled coil</keyword>
<dbReference type="EMBL" id="LUEZ02000052">
    <property type="protein sequence ID" value="RDB22273.1"/>
    <property type="molecule type" value="Genomic_DNA"/>
</dbReference>
<dbReference type="InParanoid" id="A0A369JRF1"/>
<dbReference type="OrthoDB" id="3366659at2759"/>
<name>A0A369JRF1_HYPMA</name>
<keyword evidence="4" id="KW-1185">Reference proteome</keyword>
<dbReference type="AlphaFoldDB" id="A0A369JRF1"/>
<evidence type="ECO:0000256" key="2">
    <source>
        <dbReference type="SAM" id="Phobius"/>
    </source>
</evidence>
<dbReference type="PANTHER" id="PTHR41390:SF1">
    <property type="entry name" value="NADH-UBIQUINONE OXIDOREDUCTASE 213 KDA SUBUNIT"/>
    <property type="match status" value="1"/>
</dbReference>
<evidence type="ECO:0000313" key="4">
    <source>
        <dbReference type="Proteomes" id="UP000076154"/>
    </source>
</evidence>
<evidence type="ECO:0000313" key="3">
    <source>
        <dbReference type="EMBL" id="RDB22273.1"/>
    </source>
</evidence>
<dbReference type="STRING" id="39966.A0A369JRF1"/>
<accession>A0A369JRF1</accession>
<reference evidence="3" key="1">
    <citation type="submission" date="2018-04" db="EMBL/GenBank/DDBJ databases">
        <title>Whole genome sequencing of Hypsizygus marmoreus.</title>
        <authorList>
            <person name="Choi I.-G."/>
            <person name="Min B."/>
            <person name="Kim J.-G."/>
            <person name="Kim S."/>
            <person name="Oh Y.-L."/>
            <person name="Kong W.-S."/>
            <person name="Park H."/>
            <person name="Jeong J."/>
            <person name="Song E.-S."/>
        </authorList>
    </citation>
    <scope>NUCLEOTIDE SEQUENCE [LARGE SCALE GENOMIC DNA]</scope>
    <source>
        <strain evidence="3">51987-8</strain>
    </source>
</reference>
<keyword evidence="2" id="KW-0472">Membrane</keyword>
<organism evidence="3 4">
    <name type="scientific">Hypsizygus marmoreus</name>
    <name type="common">White beech mushroom</name>
    <name type="synonym">Agaricus marmoreus</name>
    <dbReference type="NCBI Taxonomy" id="39966"/>
    <lineage>
        <taxon>Eukaryota</taxon>
        <taxon>Fungi</taxon>
        <taxon>Dikarya</taxon>
        <taxon>Basidiomycota</taxon>
        <taxon>Agaricomycotina</taxon>
        <taxon>Agaricomycetes</taxon>
        <taxon>Agaricomycetidae</taxon>
        <taxon>Agaricales</taxon>
        <taxon>Tricholomatineae</taxon>
        <taxon>Lyophyllaceae</taxon>
        <taxon>Hypsizygus</taxon>
    </lineage>
</organism>
<proteinExistence type="predicted"/>
<keyword evidence="2" id="KW-1133">Transmembrane helix</keyword>